<dbReference type="Pfam" id="PF13229">
    <property type="entry name" value="Beta_helix"/>
    <property type="match status" value="2"/>
</dbReference>
<name>A0ABP9VQH7_9BACT</name>
<dbReference type="EMBL" id="BAABRO010000005">
    <property type="protein sequence ID" value="GAA5507419.1"/>
    <property type="molecule type" value="Genomic_DNA"/>
</dbReference>
<evidence type="ECO:0000256" key="2">
    <source>
        <dbReference type="SAM" id="SignalP"/>
    </source>
</evidence>
<dbReference type="InterPro" id="IPR006626">
    <property type="entry name" value="PbH1"/>
</dbReference>
<evidence type="ECO:0000313" key="4">
    <source>
        <dbReference type="EMBL" id="GAA5507419.1"/>
    </source>
</evidence>
<keyword evidence="5" id="KW-1185">Reference proteome</keyword>
<dbReference type="InterPro" id="IPR011050">
    <property type="entry name" value="Pectin_lyase_fold/virulence"/>
</dbReference>
<feature type="region of interest" description="Disordered" evidence="1">
    <location>
        <begin position="674"/>
        <end position="697"/>
    </location>
</feature>
<protein>
    <recommendedName>
        <fullName evidence="3">Right handed beta helix domain-containing protein</fullName>
    </recommendedName>
</protein>
<gene>
    <name evidence="4" type="ORF">Rcae01_02875</name>
</gene>
<sequence length="728" mass="80897">MKFHATMLFSVMMAIHLCGTPRCGAAEPTANFFVAVDGRDDWSGTLAEANPQHSDGPFATLERARDAVRALKNDTPNDIVVLIRGGRYQVDDTVVFGRDDGGTGDATITYAAYPGETPVFSSGREIKGWKKAPDDLPGLPAVARGNVLVADVSDHFFTLYDDEGRLPRARSAGFIPLPGGSRNRLHFPPGKLKDWSNVKDVEIVVRPHHAWIVNILPLESVDEAAQIANTSIDATYAMNSLHFLKTTDSCWVENVLEELDQPGEWVLNTEQGKLYRWPRNDSPVFAATLTELIRVEGEIDKEGPQDTPVRNLCFRGLTLMHGERYRVASDDAGLQHDWEMYDKANSLIRLRGTENCRIEQCRFAHSGSGAIRVDLHGQRNIISGNVIEHIGGTGILLCGYGPGTKDVNRKNLVYNNHIHHTGQIYSHSPGIMVWQSGENRVANNLVHHTPYTGLIISGCMTDFFTRQGRELGRTIRRHEITRLPRNPQLDDVRPYLHTRDNLIEYNEIHHAMESLGDGNAIYIRGAGPGNVIRHNYIHHLVTPMIMQAAIRTDGGQMDTTISENLIYKCMSQGILLKLNNRCENNIVAEILAPPRGYYLSLREGPLSGAVIQRNIFYATDKDAVFIDELSPGKGRKTEDSRGRALARASDAETDYNIYYCAADPALGEQMLAKQQQDGVDEHSRAVDPRFVDPANGDFRLRPDSPALEMGMMSFDKSKVGLVKDVTAN</sequence>
<feature type="domain" description="Right handed beta helix" evidence="3">
    <location>
        <begin position="498"/>
        <end position="620"/>
    </location>
</feature>
<feature type="signal peptide" evidence="2">
    <location>
        <begin position="1"/>
        <end position="25"/>
    </location>
</feature>
<reference evidence="4 5" key="1">
    <citation type="submission" date="2024-02" db="EMBL/GenBank/DDBJ databases">
        <title>Rhodopirellula caenicola NBRC 110016.</title>
        <authorList>
            <person name="Ichikawa N."/>
            <person name="Katano-Makiyama Y."/>
            <person name="Hidaka K."/>
        </authorList>
    </citation>
    <scope>NUCLEOTIDE SEQUENCE [LARGE SCALE GENOMIC DNA]</scope>
    <source>
        <strain evidence="4 5">NBRC 110016</strain>
    </source>
</reference>
<organism evidence="4 5">
    <name type="scientific">Novipirellula caenicola</name>
    <dbReference type="NCBI Taxonomy" id="1536901"/>
    <lineage>
        <taxon>Bacteria</taxon>
        <taxon>Pseudomonadati</taxon>
        <taxon>Planctomycetota</taxon>
        <taxon>Planctomycetia</taxon>
        <taxon>Pirellulales</taxon>
        <taxon>Pirellulaceae</taxon>
        <taxon>Novipirellula</taxon>
    </lineage>
</organism>
<dbReference type="InterPro" id="IPR039448">
    <property type="entry name" value="Beta_helix"/>
</dbReference>
<feature type="compositionally biased region" description="Basic and acidic residues" evidence="1">
    <location>
        <begin position="679"/>
        <end position="690"/>
    </location>
</feature>
<dbReference type="PANTHER" id="PTHR36453:SF1">
    <property type="entry name" value="RIGHT HANDED BETA HELIX DOMAIN-CONTAINING PROTEIN"/>
    <property type="match status" value="1"/>
</dbReference>
<feature type="domain" description="Right handed beta helix" evidence="3">
    <location>
        <begin position="348"/>
        <end position="457"/>
    </location>
</feature>
<comment type="caution">
    <text evidence="4">The sequence shown here is derived from an EMBL/GenBank/DDBJ whole genome shotgun (WGS) entry which is preliminary data.</text>
</comment>
<dbReference type="SMART" id="SM00710">
    <property type="entry name" value="PbH1"/>
    <property type="match status" value="8"/>
</dbReference>
<feature type="chain" id="PRO_5047006010" description="Right handed beta helix domain-containing protein" evidence="2">
    <location>
        <begin position="26"/>
        <end position="728"/>
    </location>
</feature>
<dbReference type="InterPro" id="IPR012334">
    <property type="entry name" value="Pectin_lyas_fold"/>
</dbReference>
<evidence type="ECO:0000313" key="5">
    <source>
        <dbReference type="Proteomes" id="UP001416858"/>
    </source>
</evidence>
<dbReference type="Gene3D" id="2.160.20.10">
    <property type="entry name" value="Single-stranded right-handed beta-helix, Pectin lyase-like"/>
    <property type="match status" value="2"/>
</dbReference>
<evidence type="ECO:0000259" key="3">
    <source>
        <dbReference type="Pfam" id="PF13229"/>
    </source>
</evidence>
<dbReference type="PANTHER" id="PTHR36453">
    <property type="entry name" value="SECRETED PROTEIN-RELATED"/>
    <property type="match status" value="1"/>
</dbReference>
<dbReference type="Proteomes" id="UP001416858">
    <property type="component" value="Unassembled WGS sequence"/>
</dbReference>
<dbReference type="SUPFAM" id="SSF51126">
    <property type="entry name" value="Pectin lyase-like"/>
    <property type="match status" value="1"/>
</dbReference>
<accession>A0ABP9VQH7</accession>
<proteinExistence type="predicted"/>
<keyword evidence="2" id="KW-0732">Signal</keyword>
<evidence type="ECO:0000256" key="1">
    <source>
        <dbReference type="SAM" id="MobiDB-lite"/>
    </source>
</evidence>